<dbReference type="CDD" id="cd18091">
    <property type="entry name" value="SpoU-like_TRM3-like"/>
    <property type="match status" value="1"/>
</dbReference>
<dbReference type="FunFam" id="3.40.1280.10:FF:000010">
    <property type="entry name" value="probable methyltransferase TARBP1"/>
    <property type="match status" value="1"/>
</dbReference>
<dbReference type="InterPro" id="IPR029026">
    <property type="entry name" value="tRNA_m1G_MTases_N"/>
</dbReference>
<evidence type="ECO:0000313" key="13">
    <source>
        <dbReference type="EMBL" id="JAP82292.1"/>
    </source>
</evidence>
<comment type="catalytic activity">
    <reaction evidence="7">
        <text>guanosine(18) in tRNA + S-adenosyl-L-methionine = 2'-O-methylguanosine(18) in tRNA + S-adenosyl-L-homocysteine + H(+)</text>
        <dbReference type="Rhea" id="RHEA:20077"/>
        <dbReference type="Rhea" id="RHEA-COMP:10190"/>
        <dbReference type="Rhea" id="RHEA-COMP:10192"/>
        <dbReference type="ChEBI" id="CHEBI:15378"/>
        <dbReference type="ChEBI" id="CHEBI:57856"/>
        <dbReference type="ChEBI" id="CHEBI:59789"/>
        <dbReference type="ChEBI" id="CHEBI:74269"/>
        <dbReference type="ChEBI" id="CHEBI:74445"/>
        <dbReference type="EC" id="2.1.1.34"/>
    </reaction>
    <physiologicalReaction direction="left-to-right" evidence="7">
        <dbReference type="Rhea" id="RHEA:20078"/>
    </physiologicalReaction>
</comment>
<dbReference type="Pfam" id="PF00588">
    <property type="entry name" value="SpoU_methylase"/>
    <property type="match status" value="1"/>
</dbReference>
<dbReference type="PANTHER" id="PTHR12029">
    <property type="entry name" value="RNA METHYLTRANSFERASE"/>
    <property type="match status" value="1"/>
</dbReference>
<evidence type="ECO:0000256" key="4">
    <source>
        <dbReference type="ARBA" id="ARBA00022691"/>
    </source>
</evidence>
<evidence type="ECO:0000256" key="1">
    <source>
        <dbReference type="ARBA" id="ARBA00007228"/>
    </source>
</evidence>
<dbReference type="Gene3D" id="3.40.1280.10">
    <property type="match status" value="1"/>
</dbReference>
<dbReference type="SUPFAM" id="SSF75217">
    <property type="entry name" value="alpha/beta knot"/>
    <property type="match status" value="1"/>
</dbReference>
<evidence type="ECO:0000256" key="8">
    <source>
        <dbReference type="ARBA" id="ARBA00093361"/>
    </source>
</evidence>
<evidence type="ECO:0000256" key="7">
    <source>
        <dbReference type="ARBA" id="ARBA00093266"/>
    </source>
</evidence>
<feature type="domain" description="tRNA/rRNA methyltransferase SpoU type" evidence="12">
    <location>
        <begin position="1398"/>
        <end position="1539"/>
    </location>
</feature>
<comment type="similarity">
    <text evidence="1">Belongs to the class IV-like SAM-binding methyltransferase superfamily. RNA methyltransferase TrmH family.</text>
</comment>
<evidence type="ECO:0000256" key="2">
    <source>
        <dbReference type="ARBA" id="ARBA00022603"/>
    </source>
</evidence>
<evidence type="ECO:0000256" key="6">
    <source>
        <dbReference type="ARBA" id="ARBA00022990"/>
    </source>
</evidence>
<keyword evidence="5" id="KW-0694">RNA-binding</keyword>
<dbReference type="PANTHER" id="PTHR12029:SF11">
    <property type="entry name" value="METHYLTRANSFERASE TARBP1-RELATED"/>
    <property type="match status" value="1"/>
</dbReference>
<evidence type="ECO:0000256" key="10">
    <source>
        <dbReference type="ARBA" id="ARBA00093636"/>
    </source>
</evidence>
<organism evidence="13">
    <name type="scientific">Rhipicephalus appendiculatus</name>
    <name type="common">Brown ear tick</name>
    <dbReference type="NCBI Taxonomy" id="34631"/>
    <lineage>
        <taxon>Eukaryota</taxon>
        <taxon>Metazoa</taxon>
        <taxon>Ecdysozoa</taxon>
        <taxon>Arthropoda</taxon>
        <taxon>Chelicerata</taxon>
        <taxon>Arachnida</taxon>
        <taxon>Acari</taxon>
        <taxon>Parasitiformes</taxon>
        <taxon>Ixodida</taxon>
        <taxon>Ixodoidea</taxon>
        <taxon>Ixodidae</taxon>
        <taxon>Rhipicephalinae</taxon>
        <taxon>Rhipicephalus</taxon>
        <taxon>Rhipicephalus</taxon>
    </lineage>
</organism>
<keyword evidence="6" id="KW-0007">Acetylation</keyword>
<evidence type="ECO:0000256" key="11">
    <source>
        <dbReference type="ARBA" id="ARBA00093656"/>
    </source>
</evidence>
<dbReference type="EMBL" id="GEDV01006265">
    <property type="protein sequence ID" value="JAP82292.1"/>
    <property type="molecule type" value="Transcribed_RNA"/>
</dbReference>
<keyword evidence="2 13" id="KW-0489">Methyltransferase</keyword>
<dbReference type="GO" id="GO:0003723">
    <property type="term" value="F:RNA binding"/>
    <property type="evidence" value="ECO:0007669"/>
    <property type="project" value="UniProtKB-KW"/>
</dbReference>
<dbReference type="InterPro" id="IPR016024">
    <property type="entry name" value="ARM-type_fold"/>
</dbReference>
<protein>
    <recommendedName>
        <fullName evidence="10">tRNA (guanosine(18)-2'-O)-methyltransferase TARBP1</fullName>
        <ecNumber evidence="9">2.1.1.34</ecNumber>
    </recommendedName>
    <alternativeName>
        <fullName evidence="11">TAR RNA-binding protein 1</fullName>
    </alternativeName>
</protein>
<dbReference type="InterPro" id="IPR029028">
    <property type="entry name" value="Alpha/beta_knot_MTases"/>
</dbReference>
<dbReference type="InterPro" id="IPR001537">
    <property type="entry name" value="SpoU_MeTrfase"/>
</dbReference>
<evidence type="ECO:0000259" key="12">
    <source>
        <dbReference type="Pfam" id="PF00588"/>
    </source>
</evidence>
<proteinExistence type="inferred from homology"/>
<evidence type="ECO:0000256" key="5">
    <source>
        <dbReference type="ARBA" id="ARBA00022884"/>
    </source>
</evidence>
<dbReference type="SUPFAM" id="SSF48371">
    <property type="entry name" value="ARM repeat"/>
    <property type="match status" value="1"/>
</dbReference>
<evidence type="ECO:0000256" key="9">
    <source>
        <dbReference type="ARBA" id="ARBA00093594"/>
    </source>
</evidence>
<reference evidence="13" key="1">
    <citation type="journal article" date="2016" name="Ticks Tick Borne Dis.">
        <title>De novo assembly and annotation of the salivary gland transcriptome of Rhipicephalus appendiculatus male and female ticks during blood feeding.</title>
        <authorList>
            <person name="de Castro M.H."/>
            <person name="de Klerk D."/>
            <person name="Pienaar R."/>
            <person name="Latif A.A."/>
            <person name="Rees D.J."/>
            <person name="Mans B.J."/>
        </authorList>
    </citation>
    <scope>NUCLEOTIDE SEQUENCE</scope>
    <source>
        <tissue evidence="13">Salivary glands</tissue>
    </source>
</reference>
<name>A0A131YUS7_RHIAP</name>
<dbReference type="GO" id="GO:0030488">
    <property type="term" value="P:tRNA methylation"/>
    <property type="evidence" value="ECO:0007669"/>
    <property type="project" value="InterPro"/>
</dbReference>
<sequence length="1553" mass="174345">MWNPSVNSSGMELEDFALITASCCGDNEVIGLLEKLESCWRSSSNRVPGSGDLGAWPPRDSVIRTTRLVLQDACLRVVQGAPLDARKPHADGLRRLVRAVTPAVSSLLRDPQSSSNLSHSPVFAATISDIVPPLLKCASILGENELGEAYECVASAVEAFLSATLSDTVEPSLPIINLCFECCRTLILTGGEFATSGRLEKLSELMLEALKVGKPAIVPQVIARYVPELATVREKDLHSFVRRALEVVRSFFEANENGYLEEKHHGGFAILCGLAQYLRRTVLRSDEESSSSEVCDDFFWLIVQHGLVHPDSLTRKRSMYVMKHVLDACCDEKLSLSGVLFSWNPDEAAELMAVWQELFLVLEVLEEKQPHVVKPMLAKFSSLLERAEDALKVHVSWTLLVFNRMLTHESRTVVKWAISKFTSSPALVKLMFDNNMEKFVLGPLIHSLNDCAIFAREDTDPLGSPARLSESLEVFFKHCHDVLSPTNKFGGFLEKLFAALSKQSWNGVSLMYISYALLGLKKQPILGDSALVSVGAIIVDIQRFQEPVLRAAAQCYLLVVCLRLLDPTKVTYHQLSAFLGLLDREEVMTRGTAQWKVTVSALRELLLTEDSEEPGLRPADVTIFLAHSVKDLIEASCHSSITNMTCVRRLARMAVLFHDARLLCGDVTWEKLLEGSIEILSAAGTRPYLARHHTLRAAQLFIALYHEAKPLNGDSSLQEELLLLLVPRSEEMHEYIYKLAFGSINSLDDFEETQVHYQFLHILAGEREFNSLFYQFINEGLETCREKLTQITASDVVSVETVPYWRFLRWVLKRFPRKTNEVEALLLEVVAKGSISKPITRPGSWVIQDRVAKSRWVAFAAAVTELIWESVSKIALSTDELCNRLIAEAVEALETASQKSCLHILKAVSHALSLVKVVDAELLSKCLKACWQSCKDLKKSDIFRPAVELFINFAFQPALLQLYRGRLLSHYLNELLELGEVMPGVFCTLVTRLMDVWKGNVKLMDSQLDVMVKALTYGPVYRKDQRIVFDSEAFVTAQGEALSVNQLLKSEHQADVEVRALGIAFLIQLSSDEKTSVQTAAKLSEALVRYDHEITSTRKRYFGNSTIHRLKNRVWQAQLCLLHLLNEEMFEKLLEHVFHELVQDSQQPSIRCLLEWTAVSILLRTPRLRVKLVPAMEQAGIERTGSVCSFLAIIVHLGACLDPETELESHLLEFLPSVLPWSMGQHFNARVYAQVALHLASRWSKEHGLNSVLEKYAALFTCLKSTIQMGNWSRNVEKLLEDFYFKDFNAVDDLTLQTIFCDLPRLTGLTDREFIPLTVFEEVLTMGPEKLALPLYNLDDRLSSAKPSHWLEGTQAEPEVVLDKEDYQKKITPWKQQLASCELMWDLNVPTKKTGGGLIVVASLIDRIPNLGGLCRTCEVFGVNEFVVGSLKYLEDRNFQGLSVSAEKWITISEVKVHQLKEYLPGKRSEGYTLVGVEQTAGSKPLHEFNFPEKTLLLLGNEKEGLPVELIQLLDVCVEIPQHGVIRSLNVHVSGAILVWEYTKQHSALPATE</sequence>
<keyword evidence="3 13" id="KW-0808">Transferase</keyword>
<dbReference type="InterPro" id="IPR044748">
    <property type="entry name" value="Trm3/TARBP1_C"/>
</dbReference>
<evidence type="ECO:0000256" key="3">
    <source>
        <dbReference type="ARBA" id="ARBA00022679"/>
    </source>
</evidence>
<keyword evidence="4" id="KW-0949">S-adenosyl-L-methionine</keyword>
<dbReference type="GO" id="GO:0141100">
    <property type="term" value="F:tRNA (guanine(18)-2'-O)-methyltransferase activity"/>
    <property type="evidence" value="ECO:0007669"/>
    <property type="project" value="UniProtKB-EC"/>
</dbReference>
<dbReference type="InterPro" id="IPR045330">
    <property type="entry name" value="TRM3/TARBP1"/>
</dbReference>
<dbReference type="EC" id="2.1.1.34" evidence="9"/>
<comment type="function">
    <text evidence="8">S-adenosyl-L-methionine-dependent 2'-O-ribose methyltransferase that catalyzes the formation of 2'-O-methylguanosine at position 18 (Gm18) in a subset of tRNA. Selectively mediates Gm18 methylation of tRNAGln-TTG/CTG and tRNASer-TGA/GCT. Gm18 modification can enhance the stability of modified tRNAs.</text>
</comment>
<accession>A0A131YUS7</accession>